<dbReference type="Proteomes" id="UP000294480">
    <property type="component" value="Unassembled WGS sequence"/>
</dbReference>
<keyword evidence="2" id="KW-0255">Endonuclease</keyword>
<dbReference type="AlphaFoldDB" id="A0A4R6Y5U1"/>
<dbReference type="OrthoDB" id="9798754at2"/>
<dbReference type="EMBL" id="SNZE01000029">
    <property type="protein sequence ID" value="TDR28983.1"/>
    <property type="molecule type" value="Genomic_DNA"/>
</dbReference>
<dbReference type="PANTHER" id="PTHR38590:SF1">
    <property type="entry name" value="BLL0828 PROTEIN"/>
    <property type="match status" value="1"/>
</dbReference>
<evidence type="ECO:0000259" key="1">
    <source>
        <dbReference type="Pfam" id="PF04480"/>
    </source>
</evidence>
<name>A0A4R6Y5U1_9BURK</name>
<gene>
    <name evidence="2" type="ORF">DFR44_12910</name>
</gene>
<keyword evidence="2" id="KW-0540">Nuclease</keyword>
<keyword evidence="2" id="KW-0378">Hydrolase</keyword>
<dbReference type="RefSeq" id="WP_133621417.1">
    <property type="nucleotide sequence ID" value="NZ_SNZE01000029.1"/>
</dbReference>
<organism evidence="2 3">
    <name type="scientific">Hydromonas duriensis</name>
    <dbReference type="NCBI Taxonomy" id="1527608"/>
    <lineage>
        <taxon>Bacteria</taxon>
        <taxon>Pseudomonadati</taxon>
        <taxon>Pseudomonadota</taxon>
        <taxon>Betaproteobacteria</taxon>
        <taxon>Burkholderiales</taxon>
        <taxon>Burkholderiaceae</taxon>
        <taxon>Hydromonas</taxon>
    </lineage>
</organism>
<keyword evidence="3" id="KW-1185">Reference proteome</keyword>
<dbReference type="InterPro" id="IPR047216">
    <property type="entry name" value="Endonuclease_DUF559_bact"/>
</dbReference>
<dbReference type="Gene3D" id="3.40.960.10">
    <property type="entry name" value="VSR Endonuclease"/>
    <property type="match status" value="1"/>
</dbReference>
<dbReference type="InterPro" id="IPR007569">
    <property type="entry name" value="DUF559"/>
</dbReference>
<dbReference type="PANTHER" id="PTHR38590">
    <property type="entry name" value="BLL0828 PROTEIN"/>
    <property type="match status" value="1"/>
</dbReference>
<comment type="caution">
    <text evidence="2">The sequence shown here is derived from an EMBL/GenBank/DDBJ whole genome shotgun (WGS) entry which is preliminary data.</text>
</comment>
<feature type="domain" description="DUF559" evidence="1">
    <location>
        <begin position="11"/>
        <end position="115"/>
    </location>
</feature>
<accession>A0A4R6Y5U1</accession>
<dbReference type="SUPFAM" id="SSF52980">
    <property type="entry name" value="Restriction endonuclease-like"/>
    <property type="match status" value="1"/>
</dbReference>
<dbReference type="InterPro" id="IPR011335">
    <property type="entry name" value="Restrct_endonuc-II-like"/>
</dbReference>
<evidence type="ECO:0000313" key="3">
    <source>
        <dbReference type="Proteomes" id="UP000294480"/>
    </source>
</evidence>
<dbReference type="GO" id="GO:0004519">
    <property type="term" value="F:endonuclease activity"/>
    <property type="evidence" value="ECO:0007669"/>
    <property type="project" value="UniProtKB-KW"/>
</dbReference>
<protein>
    <submittedName>
        <fullName evidence="2">Very-short-patch-repair endonuclease</fullName>
    </submittedName>
</protein>
<evidence type="ECO:0000313" key="2">
    <source>
        <dbReference type="EMBL" id="TDR28983.1"/>
    </source>
</evidence>
<dbReference type="CDD" id="cd01038">
    <property type="entry name" value="Endonuclease_DUF559"/>
    <property type="match status" value="1"/>
</dbReference>
<proteinExistence type="predicted"/>
<sequence>MRFKPNAHIKANRYAQALRNAPTDAERFLWQHLRNKHIAGVKFRRQFGIDGYIVDFVSLEIGLIIELDGGQHVQLHQHDQQRDDALRAQGFEVLRFWNDAVFTQTESVLEQIYERVCSLKLTHPHPNPPLEGEGTG</sequence>
<dbReference type="Pfam" id="PF04480">
    <property type="entry name" value="DUF559"/>
    <property type="match status" value="1"/>
</dbReference>
<reference evidence="2 3" key="1">
    <citation type="submission" date="2019-03" db="EMBL/GenBank/DDBJ databases">
        <title>Genomic Encyclopedia of Type Strains, Phase IV (KMG-IV): sequencing the most valuable type-strain genomes for metagenomic binning, comparative biology and taxonomic classification.</title>
        <authorList>
            <person name="Goeker M."/>
        </authorList>
    </citation>
    <scope>NUCLEOTIDE SEQUENCE [LARGE SCALE GENOMIC DNA]</scope>
    <source>
        <strain evidence="2 3">DSM 102852</strain>
    </source>
</reference>